<evidence type="ECO:0008006" key="3">
    <source>
        <dbReference type="Google" id="ProtNLM"/>
    </source>
</evidence>
<dbReference type="InterPro" id="IPR024096">
    <property type="entry name" value="NO_sig/Golgi_transp_ligand-bd"/>
</dbReference>
<dbReference type="STRING" id="246786.GS18_0212495"/>
<dbReference type="Pfam" id="PF10702">
    <property type="entry name" value="DUF2507"/>
    <property type="match status" value="1"/>
</dbReference>
<sequence length="153" mass="17951">MKKTKEQIDTAQLRDMQVPAFAYELLREVLIPDILGNESASMMYWAGKSLARKYPAESIDELIAFFSLAGFGNLSLVHKKKDEMEFQLQSELIQARFKTMKEPSFQLEAGFIAQQVQRMNKQITETYEHVKKRADKVHFTVKWDYKDMEFENE</sequence>
<proteinExistence type="predicted"/>
<dbReference type="PANTHER" id="PTHR35090:SF1">
    <property type="entry name" value="SLR0144 PROTEIN"/>
    <property type="match status" value="1"/>
</dbReference>
<dbReference type="InterPro" id="IPR019642">
    <property type="entry name" value="DUF2507"/>
</dbReference>
<keyword evidence="2" id="KW-1185">Reference proteome</keyword>
<dbReference type="Gene3D" id="3.30.1380.20">
    <property type="entry name" value="Trafficking protein particle complex subunit 3"/>
    <property type="match status" value="1"/>
</dbReference>
<protein>
    <recommendedName>
        <fullName evidence="3">DUF2507 domain-containing protein</fullName>
    </recommendedName>
</protein>
<evidence type="ECO:0000313" key="2">
    <source>
        <dbReference type="Proteomes" id="UP000028549"/>
    </source>
</evidence>
<organism evidence="1 2">
    <name type="scientific">Metabacillus indicus</name>
    <name type="common">Bacillus indicus</name>
    <dbReference type="NCBI Taxonomy" id="246786"/>
    <lineage>
        <taxon>Bacteria</taxon>
        <taxon>Bacillati</taxon>
        <taxon>Bacillota</taxon>
        <taxon>Bacilli</taxon>
        <taxon>Bacillales</taxon>
        <taxon>Bacillaceae</taxon>
        <taxon>Metabacillus</taxon>
    </lineage>
</organism>
<accession>A0A084GX54</accession>
<evidence type="ECO:0000313" key="1">
    <source>
        <dbReference type="EMBL" id="KEZ51916.1"/>
    </source>
</evidence>
<dbReference type="PANTHER" id="PTHR35090">
    <property type="entry name" value="DNA-DIRECTED RNA POLYMERASE SUBUNIT I"/>
    <property type="match status" value="1"/>
</dbReference>
<name>A0A084GX54_METID</name>
<dbReference type="Proteomes" id="UP000028549">
    <property type="component" value="Unassembled WGS sequence"/>
</dbReference>
<dbReference type="AlphaFoldDB" id="A0A084GX54"/>
<comment type="caution">
    <text evidence="1">The sequence shown here is derived from an EMBL/GenBank/DDBJ whole genome shotgun (WGS) entry which is preliminary data.</text>
</comment>
<gene>
    <name evidence="1" type="ORF">GS18_0212495</name>
</gene>
<dbReference type="EMBL" id="JNVC02000005">
    <property type="protein sequence ID" value="KEZ51916.1"/>
    <property type="molecule type" value="Genomic_DNA"/>
</dbReference>
<dbReference type="SUPFAM" id="SSF111126">
    <property type="entry name" value="Ligand-binding domain in the NO signalling and Golgi transport"/>
    <property type="match status" value="1"/>
</dbReference>
<reference evidence="1 2" key="1">
    <citation type="journal article" date="2005" name="Int. J. Syst. Evol. Microbiol.">
        <title>Bacillus cibi sp. nov., isolated from jeotgal, a traditional Korean fermented seafood.</title>
        <authorList>
            <person name="Yoon J.H."/>
            <person name="Lee C.H."/>
            <person name="Oh T.K."/>
        </authorList>
    </citation>
    <scope>NUCLEOTIDE SEQUENCE [LARGE SCALE GENOMIC DNA]</scope>
    <source>
        <strain evidence="1 2">DSM 16189</strain>
    </source>
</reference>